<dbReference type="AlphaFoldDB" id="A0AAD5UHQ8"/>
<evidence type="ECO:0000313" key="1">
    <source>
        <dbReference type="EMBL" id="KAJ3258435.1"/>
    </source>
</evidence>
<dbReference type="Proteomes" id="UP001210925">
    <property type="component" value="Unassembled WGS sequence"/>
</dbReference>
<keyword evidence="2" id="KW-1185">Reference proteome</keyword>
<organism evidence="1 2">
    <name type="scientific">Boothiomyces macroporosus</name>
    <dbReference type="NCBI Taxonomy" id="261099"/>
    <lineage>
        <taxon>Eukaryota</taxon>
        <taxon>Fungi</taxon>
        <taxon>Fungi incertae sedis</taxon>
        <taxon>Chytridiomycota</taxon>
        <taxon>Chytridiomycota incertae sedis</taxon>
        <taxon>Chytridiomycetes</taxon>
        <taxon>Rhizophydiales</taxon>
        <taxon>Terramycetaceae</taxon>
        <taxon>Boothiomyces</taxon>
    </lineage>
</organism>
<protein>
    <submittedName>
        <fullName evidence="1">Uncharacterized protein</fullName>
    </submittedName>
</protein>
<proteinExistence type="predicted"/>
<dbReference type="EMBL" id="JADGKB010000027">
    <property type="protein sequence ID" value="KAJ3258435.1"/>
    <property type="molecule type" value="Genomic_DNA"/>
</dbReference>
<name>A0AAD5UHQ8_9FUNG</name>
<sequence>MRIVERRVKTGNKGFVIYDLKGKQGETNTRRIAERKDQAENIQLEDGNNPSELLNLIREKYGIRSENSWIAPLQEIEIPNIKSNPPLIPALASAYEPTSPNTSMSEIIVNEGSFNMDLDQFIQEQEEYLKENQILEDSQNNEDFAMLQNIRNKYLKDESSSVLSFTSSPVRISDTGSPIRLHEKILNTESNITPTKYLGASLVQNGSAELQDVHTGQYTHAETLFSKTLEKLENDEASYSSSGTANCLNEKPKAAVKETREFYCQADIPSLLETKDGFTQIEILAIESGTQTCNVTACQEIQTEQERSHQSTQCEFANFATKPDVENKSSVYIQTEELPKMMDNGAQTERVFSNSEHNTRETQCDIIEYSDAQTQSFSCILASSSCQTEKNSIDAGTQKSLNITDIPLDSSRLDSAFERLNPDVVLNHKGGNFVFASLKQRYKDNLRKIKHLELTLSLYK</sequence>
<accession>A0AAD5UHQ8</accession>
<reference evidence="1" key="1">
    <citation type="submission" date="2020-05" db="EMBL/GenBank/DDBJ databases">
        <title>Phylogenomic resolution of chytrid fungi.</title>
        <authorList>
            <person name="Stajich J.E."/>
            <person name="Amses K."/>
            <person name="Simmons R."/>
            <person name="Seto K."/>
            <person name="Myers J."/>
            <person name="Bonds A."/>
            <person name="Quandt C.A."/>
            <person name="Barry K."/>
            <person name="Liu P."/>
            <person name="Grigoriev I."/>
            <person name="Longcore J.E."/>
            <person name="James T.Y."/>
        </authorList>
    </citation>
    <scope>NUCLEOTIDE SEQUENCE</scope>
    <source>
        <strain evidence="1">PLAUS21</strain>
    </source>
</reference>
<evidence type="ECO:0000313" key="2">
    <source>
        <dbReference type="Proteomes" id="UP001210925"/>
    </source>
</evidence>
<gene>
    <name evidence="1" type="ORF">HK103_003557</name>
</gene>
<comment type="caution">
    <text evidence="1">The sequence shown here is derived from an EMBL/GenBank/DDBJ whole genome shotgun (WGS) entry which is preliminary data.</text>
</comment>